<comment type="cofactor">
    <cofactor evidence="1">
        <name>Mg(2+)</name>
        <dbReference type="ChEBI" id="CHEBI:18420"/>
    </cofactor>
</comment>
<dbReference type="InterPro" id="IPR005841">
    <property type="entry name" value="Alpha-D-phosphohexomutase_SF"/>
</dbReference>
<dbReference type="Pfam" id="PF02879">
    <property type="entry name" value="PGM_PMM_II"/>
    <property type="match status" value="1"/>
</dbReference>
<evidence type="ECO:0000256" key="1">
    <source>
        <dbReference type="ARBA" id="ARBA00001946"/>
    </source>
</evidence>
<evidence type="ECO:0000256" key="6">
    <source>
        <dbReference type="ARBA" id="ARBA00023235"/>
    </source>
</evidence>
<dbReference type="InterPro" id="IPR036900">
    <property type="entry name" value="A-D-PHexomutase_C_sf"/>
</dbReference>
<dbReference type="GO" id="GO:0016868">
    <property type="term" value="F:intramolecular phosphotransferase activity"/>
    <property type="evidence" value="ECO:0007669"/>
    <property type="project" value="InterPro"/>
</dbReference>
<dbReference type="CDD" id="cd03089">
    <property type="entry name" value="PMM_PGM"/>
    <property type="match status" value="1"/>
</dbReference>
<evidence type="ECO:0000259" key="8">
    <source>
        <dbReference type="Pfam" id="PF00408"/>
    </source>
</evidence>
<dbReference type="Gene3D" id="3.40.120.10">
    <property type="entry name" value="Alpha-D-Glucose-1,6-Bisphosphate, subunit A, domain 3"/>
    <property type="match status" value="3"/>
</dbReference>
<feature type="domain" description="Alpha-D-phosphohexomutase alpha/beta/alpha" evidence="11">
    <location>
        <begin position="260"/>
        <end position="369"/>
    </location>
</feature>
<evidence type="ECO:0000313" key="13">
    <source>
        <dbReference type="Proteomes" id="UP000032680"/>
    </source>
</evidence>
<dbReference type="Gene3D" id="3.30.310.50">
    <property type="entry name" value="Alpha-D-phosphohexomutase, C-terminal domain"/>
    <property type="match status" value="1"/>
</dbReference>
<evidence type="ECO:0000256" key="3">
    <source>
        <dbReference type="ARBA" id="ARBA00022553"/>
    </source>
</evidence>
<dbReference type="NCBIfam" id="NF046027">
    <property type="entry name" value="PhglucPhmanMutPgmG"/>
    <property type="match status" value="1"/>
</dbReference>
<evidence type="ECO:0000256" key="7">
    <source>
        <dbReference type="RuleBase" id="RU004326"/>
    </source>
</evidence>
<name>A0A0D6P6H5_9PROT</name>
<dbReference type="PANTHER" id="PTHR43771">
    <property type="entry name" value="PHOSPHOMANNOMUTASE"/>
    <property type="match status" value="1"/>
</dbReference>
<dbReference type="InterPro" id="IPR016066">
    <property type="entry name" value="A-D-PHexomutase_CS"/>
</dbReference>
<dbReference type="RefSeq" id="WP_048860876.1">
    <property type="nucleotide sequence ID" value="NZ_BANB01000199.1"/>
</dbReference>
<comment type="caution">
    <text evidence="12">The sequence shown here is derived from an EMBL/GenBank/DDBJ whole genome shotgun (WGS) entry which is preliminary data.</text>
</comment>
<dbReference type="SUPFAM" id="SSF53738">
    <property type="entry name" value="Phosphoglucomutase, first 3 domains"/>
    <property type="match status" value="3"/>
</dbReference>
<dbReference type="Pfam" id="PF02878">
    <property type="entry name" value="PGM_PMM_I"/>
    <property type="match status" value="1"/>
</dbReference>
<evidence type="ECO:0000259" key="10">
    <source>
        <dbReference type="Pfam" id="PF02879"/>
    </source>
</evidence>
<evidence type="ECO:0000259" key="9">
    <source>
        <dbReference type="Pfam" id="PF02878"/>
    </source>
</evidence>
<keyword evidence="4 7" id="KW-0479">Metal-binding</keyword>
<feature type="domain" description="Alpha-D-phosphohexomutase alpha/beta/alpha" evidence="9">
    <location>
        <begin position="12"/>
        <end position="119"/>
    </location>
</feature>
<dbReference type="InterPro" id="IPR005844">
    <property type="entry name" value="A-D-PHexomutase_a/b/a-I"/>
</dbReference>
<dbReference type="GO" id="GO:0000287">
    <property type="term" value="F:magnesium ion binding"/>
    <property type="evidence" value="ECO:0007669"/>
    <property type="project" value="InterPro"/>
</dbReference>
<keyword evidence="5 7" id="KW-0460">Magnesium</keyword>
<feature type="domain" description="Alpha-D-phosphohexomutase alpha/beta/alpha" evidence="10">
    <location>
        <begin position="157"/>
        <end position="255"/>
    </location>
</feature>
<dbReference type="PRINTS" id="PR00509">
    <property type="entry name" value="PGMPMM"/>
</dbReference>
<dbReference type="InterPro" id="IPR005846">
    <property type="entry name" value="A-D-PHexomutase_a/b/a-III"/>
</dbReference>
<dbReference type="Proteomes" id="UP000032680">
    <property type="component" value="Unassembled WGS sequence"/>
</dbReference>
<keyword evidence="6" id="KW-0413">Isomerase</keyword>
<sequence>MSFRHAFDPTVLREYDIRGIVGRTLHPADAFAIGRTFGSIVARNGGSRVFVGYDGRLSSPDLEPKLVEGLMASGMTVVRIGRGPTPMLYFAATVHEADGAVMVTGSHNPPDYNGFKMMLGRKPFYGSAIAALGHAAAAGDVVDEATGQQSHMDVCKDYVARLLADWDGGDRMLKVVWDNGNGAAGEVLERLVAGLPGEHIVLNGTIDGRFPAHHPDPTVVQNLQQLIAAVRAEGADIGVAFDGDADRIGCVDDQGVPLFGDQLLVVLGRDVLRDRPGATIIADVKASQVLFDEIKVAGGNPLMWKTGHSLIKAKMAETGAPLAGEMSGHIFFADKWYGFDDALYAAVRVLGIIARLDSPLSTVRRALPQVVNTPELRFDCDEARKFAVIEEVAGRLREAGAQVAETDGVRVLTEDGWWLLRASNTQAVLVARAESKTEAGLERLKASLVEQLAASGLAAPDFSGANAGH</sequence>
<dbReference type="SUPFAM" id="SSF55957">
    <property type="entry name" value="Phosphoglucomutase, C-terminal domain"/>
    <property type="match status" value="1"/>
</dbReference>
<evidence type="ECO:0000259" key="11">
    <source>
        <dbReference type="Pfam" id="PF02880"/>
    </source>
</evidence>
<gene>
    <name evidence="12" type="ORF">Asru_0199_03</name>
</gene>
<dbReference type="InterPro" id="IPR005845">
    <property type="entry name" value="A-D-PHexomutase_a/b/a-II"/>
</dbReference>
<accession>A0A0D6P6H5</accession>
<dbReference type="InterPro" id="IPR005843">
    <property type="entry name" value="A-D-PHexomutase_C"/>
</dbReference>
<feature type="domain" description="Alpha-D-phosphohexomutase C-terminal" evidence="8">
    <location>
        <begin position="375"/>
        <end position="450"/>
    </location>
</feature>
<dbReference type="OrthoDB" id="9803322at2"/>
<dbReference type="PANTHER" id="PTHR43771:SF2">
    <property type="entry name" value="PHOSPHOMANNOMUTASE_PHOSPHOGLUCOMUTASE"/>
    <property type="match status" value="1"/>
</dbReference>
<dbReference type="EMBL" id="BANB01000199">
    <property type="protein sequence ID" value="GAN76946.1"/>
    <property type="molecule type" value="Genomic_DNA"/>
</dbReference>
<evidence type="ECO:0000256" key="5">
    <source>
        <dbReference type="ARBA" id="ARBA00022842"/>
    </source>
</evidence>
<dbReference type="InterPro" id="IPR016055">
    <property type="entry name" value="A-D-PHexomutase_a/b/a-I/II/III"/>
</dbReference>
<proteinExistence type="inferred from homology"/>
<dbReference type="GO" id="GO:0005975">
    <property type="term" value="P:carbohydrate metabolic process"/>
    <property type="evidence" value="ECO:0007669"/>
    <property type="project" value="InterPro"/>
</dbReference>
<organism evidence="12 13">
    <name type="scientific">Acidisphaera rubrifaciens HS-AP3</name>
    <dbReference type="NCBI Taxonomy" id="1231350"/>
    <lineage>
        <taxon>Bacteria</taxon>
        <taxon>Pseudomonadati</taxon>
        <taxon>Pseudomonadota</taxon>
        <taxon>Alphaproteobacteria</taxon>
        <taxon>Acetobacterales</taxon>
        <taxon>Acetobacteraceae</taxon>
        <taxon>Acidisphaera</taxon>
    </lineage>
</organism>
<protein>
    <submittedName>
        <fullName evidence="12">Phosphomanno mutase</fullName>
    </submittedName>
</protein>
<reference evidence="12 13" key="1">
    <citation type="submission" date="2012-11" db="EMBL/GenBank/DDBJ databases">
        <title>Whole genome sequence of Acidisphaera rubrifaciens HS-AP3.</title>
        <authorList>
            <person name="Azuma Y."/>
            <person name="Higashiura N."/>
            <person name="Hirakawa H."/>
            <person name="Matsushita K."/>
        </authorList>
    </citation>
    <scope>NUCLEOTIDE SEQUENCE [LARGE SCALE GENOMIC DNA]</scope>
    <source>
        <strain evidence="12 13">HS-AP3</strain>
    </source>
</reference>
<comment type="similarity">
    <text evidence="2 7">Belongs to the phosphohexose mutase family.</text>
</comment>
<keyword evidence="13" id="KW-1185">Reference proteome</keyword>
<dbReference type="AlphaFoldDB" id="A0A0D6P6H5"/>
<dbReference type="Pfam" id="PF00408">
    <property type="entry name" value="PGM_PMM_IV"/>
    <property type="match status" value="1"/>
</dbReference>
<evidence type="ECO:0000313" key="12">
    <source>
        <dbReference type="EMBL" id="GAN76946.1"/>
    </source>
</evidence>
<evidence type="ECO:0000256" key="2">
    <source>
        <dbReference type="ARBA" id="ARBA00010231"/>
    </source>
</evidence>
<evidence type="ECO:0000256" key="4">
    <source>
        <dbReference type="ARBA" id="ARBA00022723"/>
    </source>
</evidence>
<dbReference type="Pfam" id="PF02880">
    <property type="entry name" value="PGM_PMM_III"/>
    <property type="match status" value="1"/>
</dbReference>
<keyword evidence="3" id="KW-0597">Phosphoprotein</keyword>
<dbReference type="PROSITE" id="PS00710">
    <property type="entry name" value="PGM_PMM"/>
    <property type="match status" value="1"/>
</dbReference>